<protein>
    <submittedName>
        <fullName evidence="1">Streptomycin adenylyltransferase</fullName>
    </submittedName>
</protein>
<gene>
    <name evidence="1" type="ORF">LARV_00765</name>
</gene>
<proteinExistence type="predicted"/>
<keyword evidence="1" id="KW-0808">Transferase</keyword>
<dbReference type="SUPFAM" id="SSF81301">
    <property type="entry name" value="Nucleotidyltransferase"/>
    <property type="match status" value="1"/>
</dbReference>
<dbReference type="Gene3D" id="1.20.120.330">
    <property type="entry name" value="Nucleotidyltransferases domain 2"/>
    <property type="match status" value="1"/>
</dbReference>
<dbReference type="STRING" id="360412.LARV_00765"/>
<dbReference type="GO" id="GO:0016779">
    <property type="term" value="F:nucleotidyltransferase activity"/>
    <property type="evidence" value="ECO:0007669"/>
    <property type="project" value="UniProtKB-KW"/>
</dbReference>
<dbReference type="RefSeq" id="WP_075075100.1">
    <property type="nucleotide sequence ID" value="NZ_DF967972.1"/>
</dbReference>
<evidence type="ECO:0000313" key="1">
    <source>
        <dbReference type="EMBL" id="GAP13024.1"/>
    </source>
</evidence>
<organism evidence="1">
    <name type="scientific">Longilinea arvoryzae</name>
    <dbReference type="NCBI Taxonomy" id="360412"/>
    <lineage>
        <taxon>Bacteria</taxon>
        <taxon>Bacillati</taxon>
        <taxon>Chloroflexota</taxon>
        <taxon>Anaerolineae</taxon>
        <taxon>Anaerolineales</taxon>
        <taxon>Anaerolineaceae</taxon>
        <taxon>Longilinea</taxon>
    </lineage>
</organism>
<dbReference type="Gene3D" id="3.30.460.10">
    <property type="entry name" value="Beta Polymerase, domain 2"/>
    <property type="match status" value="1"/>
</dbReference>
<dbReference type="Pfam" id="PF04439">
    <property type="entry name" value="Adenyl_transf"/>
    <property type="match status" value="1"/>
</dbReference>
<dbReference type="PIRSF" id="PIRSF000812">
    <property type="entry name" value="AAD"/>
    <property type="match status" value="1"/>
</dbReference>
<name>A0A0S7BDT0_9CHLR</name>
<dbReference type="InterPro" id="IPR007530">
    <property type="entry name" value="Aminoglycoside_adenylylTfrase"/>
</dbReference>
<evidence type="ECO:0000313" key="2">
    <source>
        <dbReference type="Proteomes" id="UP000055060"/>
    </source>
</evidence>
<keyword evidence="1" id="KW-0548">Nucleotidyltransferase</keyword>
<sequence length="290" mass="33054">MRSENEMLDLILTVARADERIRAVVMNGSRANPNAPRDLFQDFDIIYLVRGSSAPFRNNPAWIRQFGELMILQLPEEMGDPPSSGHYDAVYLAQFADGNRIDLSVYPLERWPELKNDSLSVLLLDKDGSIGPLPPPSENSYLPKPPDAKAFGDCCNEFWWVSPYVAKGLWRRELPYARAMLEIYVREQLTKMLRWQIGIQTEFKANPGKEGKYFERYLPKAQWQLLLQTFAGADDDSTWDALEAMGALFRQAALFVAGQYGFDYPHGDDERVSAFLRKIRALPPDAKDIA</sequence>
<dbReference type="EMBL" id="DF967972">
    <property type="protein sequence ID" value="GAP13024.1"/>
    <property type="molecule type" value="Genomic_DNA"/>
</dbReference>
<dbReference type="InterPro" id="IPR043519">
    <property type="entry name" value="NT_sf"/>
</dbReference>
<dbReference type="SUPFAM" id="SSF81631">
    <property type="entry name" value="PAP/OAS1 substrate-binding domain"/>
    <property type="match status" value="1"/>
</dbReference>
<accession>A0A0S7BDT0</accession>
<reference evidence="1" key="1">
    <citation type="submission" date="2015-07" db="EMBL/GenBank/DDBJ databases">
        <title>Draft Genome Sequences of Anaerolinea thermolimosa IMO-1, Bellilinea caldifistulae GOMI-1, Leptolinea tardivitalis YMTK-2, Levilinea saccharolytica KIBI-1,Longilinea arvoryzae KOME-1, Previously Described as Members of the Anaerolineaceae (Chloroflexi).</title>
        <authorList>
            <person name="Sekiguchi Y."/>
            <person name="Ohashi A."/>
            <person name="Matsuura N."/>
            <person name="Tourlousse M.D."/>
        </authorList>
    </citation>
    <scope>NUCLEOTIDE SEQUENCE [LARGE SCALE GENOMIC DNA]</scope>
    <source>
        <strain evidence="1">KOME-1</strain>
    </source>
</reference>
<dbReference type="OrthoDB" id="9776406at2"/>
<dbReference type="Proteomes" id="UP000055060">
    <property type="component" value="Unassembled WGS sequence"/>
</dbReference>
<keyword evidence="2" id="KW-1185">Reference proteome</keyword>
<dbReference type="AlphaFoldDB" id="A0A0S7BDT0"/>